<evidence type="ECO:0000256" key="1">
    <source>
        <dbReference type="ARBA" id="ARBA00004196"/>
    </source>
</evidence>
<dbReference type="RefSeq" id="WP_069956395.1">
    <property type="nucleotide sequence ID" value="NZ_MCGG01000002.1"/>
</dbReference>
<evidence type="ECO:0000256" key="2">
    <source>
        <dbReference type="ARBA" id="ARBA00022737"/>
    </source>
</evidence>
<dbReference type="InterPro" id="IPR011990">
    <property type="entry name" value="TPR-like_helical_dom_sf"/>
</dbReference>
<dbReference type="GO" id="GO:0030313">
    <property type="term" value="C:cell envelope"/>
    <property type="evidence" value="ECO:0007669"/>
    <property type="project" value="UniProtKB-SubCell"/>
</dbReference>
<dbReference type="Gene3D" id="1.25.40.10">
    <property type="entry name" value="Tetratricopeptide repeat domain"/>
    <property type="match status" value="2"/>
</dbReference>
<dbReference type="AlphaFoldDB" id="A0A1E5QCE4"/>
<dbReference type="STRING" id="28181.BEN30_02275"/>
<dbReference type="GO" id="GO:0017004">
    <property type="term" value="P:cytochrome complex assembly"/>
    <property type="evidence" value="ECO:0007669"/>
    <property type="project" value="UniProtKB-KW"/>
</dbReference>
<feature type="repeat" description="TPR" evidence="5">
    <location>
        <begin position="176"/>
        <end position="209"/>
    </location>
</feature>
<dbReference type="PANTHER" id="PTHR47870">
    <property type="entry name" value="CYTOCHROME C-TYPE BIOGENESIS PROTEIN CCMH"/>
    <property type="match status" value="1"/>
</dbReference>
<evidence type="ECO:0000256" key="7">
    <source>
        <dbReference type="SAM" id="Phobius"/>
    </source>
</evidence>
<keyword evidence="7" id="KW-0472">Membrane</keyword>
<accession>A0A1E5QCE4</accession>
<name>A0A1E5QCE4_9PROT</name>
<comment type="caution">
    <text evidence="9">The sequence shown here is derived from an EMBL/GenBank/DDBJ whole genome shotgun (WGS) entry which is preliminary data.</text>
</comment>
<keyword evidence="2" id="KW-0677">Repeat</keyword>
<evidence type="ECO:0000259" key="8">
    <source>
        <dbReference type="Pfam" id="PF23914"/>
    </source>
</evidence>
<dbReference type="Pfam" id="PF23914">
    <property type="entry name" value="TPR_CcmH_CycH"/>
    <property type="match status" value="1"/>
</dbReference>
<evidence type="ECO:0000256" key="4">
    <source>
        <dbReference type="ARBA" id="ARBA00022803"/>
    </source>
</evidence>
<dbReference type="GO" id="GO:0005886">
    <property type="term" value="C:plasma membrane"/>
    <property type="evidence" value="ECO:0007669"/>
    <property type="project" value="TreeGrafter"/>
</dbReference>
<dbReference type="InterPro" id="IPR019734">
    <property type="entry name" value="TPR_rpt"/>
</dbReference>
<keyword evidence="7" id="KW-0812">Transmembrane</keyword>
<dbReference type="InterPro" id="IPR051263">
    <property type="entry name" value="C-type_cytochrome_biogenesis"/>
</dbReference>
<feature type="compositionally biased region" description="Low complexity" evidence="6">
    <location>
        <begin position="321"/>
        <end position="338"/>
    </location>
</feature>
<feature type="transmembrane region" description="Helical" evidence="7">
    <location>
        <begin position="6"/>
        <end position="24"/>
    </location>
</feature>
<protein>
    <submittedName>
        <fullName evidence="9">C-type cytochrome biogenesis protein CcmI</fullName>
    </submittedName>
</protein>
<dbReference type="InterPro" id="IPR056413">
    <property type="entry name" value="TPR_CcmH_CycH"/>
</dbReference>
<evidence type="ECO:0000313" key="10">
    <source>
        <dbReference type="Proteomes" id="UP000095347"/>
    </source>
</evidence>
<dbReference type="Proteomes" id="UP000095347">
    <property type="component" value="Unassembled WGS sequence"/>
</dbReference>
<dbReference type="SMART" id="SM00028">
    <property type="entry name" value="TPR"/>
    <property type="match status" value="2"/>
</dbReference>
<organism evidence="9 10">
    <name type="scientific">Magnetovibrio blakemorei</name>
    <dbReference type="NCBI Taxonomy" id="28181"/>
    <lineage>
        <taxon>Bacteria</taxon>
        <taxon>Pseudomonadati</taxon>
        <taxon>Pseudomonadota</taxon>
        <taxon>Alphaproteobacteria</taxon>
        <taxon>Rhodospirillales</taxon>
        <taxon>Magnetovibrionaceae</taxon>
        <taxon>Magnetovibrio</taxon>
    </lineage>
</organism>
<proteinExistence type="predicted"/>
<dbReference type="PANTHER" id="PTHR47870:SF4">
    <property type="entry name" value="CYTOCHROME C-TYPE BIOGENESIS PROTEIN CYCH"/>
    <property type="match status" value="1"/>
</dbReference>
<gene>
    <name evidence="9" type="ORF">BEN30_02275</name>
</gene>
<evidence type="ECO:0000256" key="3">
    <source>
        <dbReference type="ARBA" id="ARBA00022748"/>
    </source>
</evidence>
<dbReference type="OrthoDB" id="9815847at2"/>
<dbReference type="Pfam" id="PF13432">
    <property type="entry name" value="TPR_16"/>
    <property type="match status" value="1"/>
</dbReference>
<comment type="subcellular location">
    <subcellularLocation>
        <location evidence="1">Cell envelope</location>
    </subcellularLocation>
</comment>
<evidence type="ECO:0000256" key="5">
    <source>
        <dbReference type="PROSITE-ProRule" id="PRU00339"/>
    </source>
</evidence>
<reference evidence="10" key="1">
    <citation type="submission" date="2016-07" db="EMBL/GenBank/DDBJ databases">
        <authorList>
            <person name="Florea S."/>
            <person name="Webb J.S."/>
            <person name="Jaromczyk J."/>
            <person name="Schardl C.L."/>
        </authorList>
    </citation>
    <scope>NUCLEOTIDE SEQUENCE [LARGE SCALE GENOMIC DNA]</scope>
    <source>
        <strain evidence="10">MV-1</strain>
    </source>
</reference>
<dbReference type="InterPro" id="IPR017560">
    <property type="entry name" value="Cyt_c_biogenesis_CcmI"/>
</dbReference>
<keyword evidence="3" id="KW-0201">Cytochrome c-type biogenesis</keyword>
<evidence type="ECO:0000313" key="9">
    <source>
        <dbReference type="EMBL" id="OEJ69679.1"/>
    </source>
</evidence>
<dbReference type="EMBL" id="MCGG01000002">
    <property type="protein sequence ID" value="OEJ69679.1"/>
    <property type="molecule type" value="Genomic_DNA"/>
</dbReference>
<keyword evidence="4 5" id="KW-0802">TPR repeat</keyword>
<feature type="region of interest" description="Disordered" evidence="6">
    <location>
        <begin position="315"/>
        <end position="347"/>
    </location>
</feature>
<keyword evidence="7" id="KW-1133">Transmembrane helix</keyword>
<dbReference type="NCBIfam" id="TIGR03142">
    <property type="entry name" value="cytochro_ccmI"/>
    <property type="match status" value="1"/>
</dbReference>
<feature type="transmembrane region" description="Helical" evidence="7">
    <location>
        <begin position="101"/>
        <end position="123"/>
    </location>
</feature>
<dbReference type="SUPFAM" id="SSF48452">
    <property type="entry name" value="TPR-like"/>
    <property type="match status" value="1"/>
</dbReference>
<dbReference type="PROSITE" id="PS50005">
    <property type="entry name" value="TPR"/>
    <property type="match status" value="1"/>
</dbReference>
<feature type="domain" description="Cytochrome c-type biogenesis protein H TPR" evidence="8">
    <location>
        <begin position="159"/>
        <end position="281"/>
    </location>
</feature>
<sequence length="408" mass="44498">MIAFWSVVAALIVVALVFLIVPLARKTKSTAQGPSRAEYDLTVYKDQLSEIDRDLDRGVLNPDQALAARTEIERRMLNASDTDGGSASGLEVAETSNRKTAMALIIALLIVVPLGAVGFYMYLGQPQLPDQPLAARNLEAEQQSAQHAGISEADRDRARKMLAELEQRLEQNPKDIEGWLVLAQVYEAMNRYADAAGVYEKVVALTDRHVEVLTAWAEAQIVANDTVVLPAVTELLKEVKAKDPSEPRAYFYLALERLQHQDQEGAMAEYVALLKASPSNAEWVEQIQTRMQDLATEMGQPVPVVEMLPPMGPVSSGLATGPGALANPEGGANAAPGPTQEQMRDAQEMTAEDQKAMIESMVQRLADKLKENPDDVAGWKRLAQAYRVLGNADKAAEAEAQVQRLSTQ</sequence>
<evidence type="ECO:0000256" key="6">
    <source>
        <dbReference type="SAM" id="MobiDB-lite"/>
    </source>
</evidence>
<keyword evidence="10" id="KW-1185">Reference proteome</keyword>